<organism evidence="7 8">
    <name type="scientific">Steccherinum ochraceum</name>
    <dbReference type="NCBI Taxonomy" id="92696"/>
    <lineage>
        <taxon>Eukaryota</taxon>
        <taxon>Fungi</taxon>
        <taxon>Dikarya</taxon>
        <taxon>Basidiomycota</taxon>
        <taxon>Agaricomycotina</taxon>
        <taxon>Agaricomycetes</taxon>
        <taxon>Polyporales</taxon>
        <taxon>Steccherinaceae</taxon>
        <taxon>Steccherinum</taxon>
    </lineage>
</organism>
<dbReference type="SMART" id="SM00066">
    <property type="entry name" value="GAL4"/>
    <property type="match status" value="1"/>
</dbReference>
<comment type="subcellular location">
    <subcellularLocation>
        <location evidence="1">Nucleus</location>
    </subcellularLocation>
</comment>
<dbReference type="SUPFAM" id="SSF57701">
    <property type="entry name" value="Zn2/Cys6 DNA-binding domain"/>
    <property type="match status" value="1"/>
</dbReference>
<feature type="domain" description="4Fe-4S ferredoxin-type" evidence="6">
    <location>
        <begin position="38"/>
        <end position="70"/>
    </location>
</feature>
<dbReference type="EMBL" id="RWJN01000078">
    <property type="protein sequence ID" value="TCD68013.1"/>
    <property type="molecule type" value="Genomic_DNA"/>
</dbReference>
<dbReference type="GO" id="GO:0003677">
    <property type="term" value="F:DNA binding"/>
    <property type="evidence" value="ECO:0007669"/>
    <property type="project" value="InterPro"/>
</dbReference>
<feature type="compositionally biased region" description="Basic and acidic residues" evidence="4">
    <location>
        <begin position="698"/>
        <end position="711"/>
    </location>
</feature>
<dbReference type="SMART" id="SM00906">
    <property type="entry name" value="Fungal_trans"/>
    <property type="match status" value="1"/>
</dbReference>
<keyword evidence="3" id="KW-0539">Nucleus</keyword>
<dbReference type="PROSITE" id="PS51379">
    <property type="entry name" value="4FE4S_FER_2"/>
    <property type="match status" value="1"/>
</dbReference>
<dbReference type="AlphaFoldDB" id="A0A4R0RLY5"/>
<evidence type="ECO:0008006" key="9">
    <source>
        <dbReference type="Google" id="ProtNLM"/>
    </source>
</evidence>
<proteinExistence type="predicted"/>
<dbReference type="Proteomes" id="UP000292702">
    <property type="component" value="Unassembled WGS sequence"/>
</dbReference>
<dbReference type="InterPro" id="IPR050613">
    <property type="entry name" value="Sec_Metabolite_Reg"/>
</dbReference>
<evidence type="ECO:0000256" key="2">
    <source>
        <dbReference type="ARBA" id="ARBA00022723"/>
    </source>
</evidence>
<evidence type="ECO:0000256" key="4">
    <source>
        <dbReference type="SAM" id="MobiDB-lite"/>
    </source>
</evidence>
<feature type="region of interest" description="Disordered" evidence="4">
    <location>
        <begin position="654"/>
        <end position="673"/>
    </location>
</feature>
<sequence length="902" mass="100551">MPAERPESRRTSRKLISDEEIELKRAKGEISCAECRRLKLKCDKKLPCGSCTRRGCTTICPNGSLSAGQGTRFVLADTEQLHNKIGQMSERIRQLEDALSISQSGASDERHPLLRDDLLSIKYGLEVRRPNDDEHLRKKMSSTIDTLGTLTLGEHGETKFIGRSGGPETWFLDAAHSIGESSSLKGQGESERPKVEDDFDNLAFTFPLQLPIAQDGVNNLLRRLECELPPQTRAWELCETYLSHFAWWFRPIKRDELLNDVASPIYRYAGDMTSNEGYRGDVRCPHLLAVLYLALAVGALVDLALPPCSAEAEKYYRLGRAALSLKSVFDSPEVETIEALALMSAYHSLCSTRHTTESAWSLISLAARLSHSVGLHRDSSKWGLEPRIVERRRNLFWEVYLFEGVHCNLLGRPPGLSRMHTDVDLPSDEEQGMDEAGRPIEGYWHWKLGFQQSIVNYAHDILLNTETPQYEVILSLDRRLRQATIPDVKLFPKPEDDDYSNASLSMQGALISQIRSIGMIGLHRTFFTQALLDHPANPLKSPYAPSFLAATRCASVVINSFLYHGERSLSLYGRFWSMWTHAFTACVILGSTVTRCPTAAIAASSLMELESAVEMFKRGSQYSLRARQAVPMLEKLRNQATYVYQQYRDRHILPSPDSASDLGPDDNDGDSKLAMFGGKVKVLSNGFADWSRAKRSSPRRESPFSDSRDVSPRAGSEGASSVSESSARQELHQPFDIRDYMFNSPSAMKEAGRPLIVPSMATPSPSSAPPLCIPSYPTPYTQYHHPHTGPASYPPDPHHIIPSPSSVYGGVPNLHYQNASFSGPSDHSRMDPNAWYAALTGTYVSEFTDSASLYPSNHATSNQQWMNLMRDTGMFDQTAPQPRPTGGDVQPESIPESINMIF</sequence>
<keyword evidence="8" id="KW-1185">Reference proteome</keyword>
<dbReference type="CDD" id="cd00067">
    <property type="entry name" value="GAL4"/>
    <property type="match status" value="1"/>
</dbReference>
<dbReference type="CDD" id="cd12148">
    <property type="entry name" value="fungal_TF_MHR"/>
    <property type="match status" value="1"/>
</dbReference>
<feature type="compositionally biased region" description="Low complexity" evidence="4">
    <location>
        <begin position="714"/>
        <end position="726"/>
    </location>
</feature>
<evidence type="ECO:0000256" key="3">
    <source>
        <dbReference type="ARBA" id="ARBA00023242"/>
    </source>
</evidence>
<dbReference type="GO" id="GO:0000981">
    <property type="term" value="F:DNA-binding transcription factor activity, RNA polymerase II-specific"/>
    <property type="evidence" value="ECO:0007669"/>
    <property type="project" value="InterPro"/>
</dbReference>
<feature type="domain" description="Zn(2)-C6 fungal-type" evidence="5">
    <location>
        <begin position="31"/>
        <end position="60"/>
    </location>
</feature>
<name>A0A4R0RLY5_9APHY</name>
<evidence type="ECO:0000259" key="6">
    <source>
        <dbReference type="PROSITE" id="PS51379"/>
    </source>
</evidence>
<dbReference type="PANTHER" id="PTHR31001:SF56">
    <property type="entry name" value="ZN(2)-C6 FUNGAL-TYPE DOMAIN-CONTAINING PROTEIN"/>
    <property type="match status" value="1"/>
</dbReference>
<protein>
    <recommendedName>
        <fullName evidence="9">Zn(2)-C6 fungal-type domain-containing protein</fullName>
    </recommendedName>
</protein>
<reference evidence="7 8" key="1">
    <citation type="submission" date="2018-11" db="EMBL/GenBank/DDBJ databases">
        <title>Genome assembly of Steccherinum ochraceum LE-BIN_3174, the white-rot fungus of the Steccherinaceae family (The Residual Polyporoid clade, Polyporales, Basidiomycota).</title>
        <authorList>
            <person name="Fedorova T.V."/>
            <person name="Glazunova O.A."/>
            <person name="Landesman E.O."/>
            <person name="Moiseenko K.V."/>
            <person name="Psurtseva N.V."/>
            <person name="Savinova O.S."/>
            <person name="Shakhova N.V."/>
            <person name="Tyazhelova T.V."/>
            <person name="Vasina D.V."/>
        </authorList>
    </citation>
    <scope>NUCLEOTIDE SEQUENCE [LARGE SCALE GENOMIC DNA]</scope>
    <source>
        <strain evidence="7 8">LE-BIN_3174</strain>
    </source>
</reference>
<dbReference type="GO" id="GO:0008270">
    <property type="term" value="F:zinc ion binding"/>
    <property type="evidence" value="ECO:0007669"/>
    <property type="project" value="InterPro"/>
</dbReference>
<dbReference type="InterPro" id="IPR001138">
    <property type="entry name" value="Zn2Cys6_DnaBD"/>
</dbReference>
<dbReference type="GO" id="GO:0006351">
    <property type="term" value="P:DNA-templated transcription"/>
    <property type="evidence" value="ECO:0007669"/>
    <property type="project" value="InterPro"/>
</dbReference>
<dbReference type="GO" id="GO:0005634">
    <property type="term" value="C:nucleus"/>
    <property type="evidence" value="ECO:0007669"/>
    <property type="project" value="UniProtKB-SubCell"/>
</dbReference>
<comment type="caution">
    <text evidence="7">The sequence shown here is derived from an EMBL/GenBank/DDBJ whole genome shotgun (WGS) entry which is preliminary data.</text>
</comment>
<keyword evidence="2" id="KW-0479">Metal-binding</keyword>
<dbReference type="PROSITE" id="PS00463">
    <property type="entry name" value="ZN2_CY6_FUNGAL_1"/>
    <property type="match status" value="1"/>
</dbReference>
<feature type="region of interest" description="Disordered" evidence="4">
    <location>
        <begin position="691"/>
        <end position="734"/>
    </location>
</feature>
<gene>
    <name evidence="7" type="ORF">EIP91_011624</name>
</gene>
<accession>A0A4R0RLY5</accession>
<evidence type="ECO:0000313" key="8">
    <source>
        <dbReference type="Proteomes" id="UP000292702"/>
    </source>
</evidence>
<dbReference type="Pfam" id="PF00172">
    <property type="entry name" value="Zn_clus"/>
    <property type="match status" value="1"/>
</dbReference>
<evidence type="ECO:0000256" key="1">
    <source>
        <dbReference type="ARBA" id="ARBA00004123"/>
    </source>
</evidence>
<dbReference type="InterPro" id="IPR017896">
    <property type="entry name" value="4Fe4S_Fe-S-bd"/>
</dbReference>
<evidence type="ECO:0000313" key="7">
    <source>
        <dbReference type="EMBL" id="TCD68013.1"/>
    </source>
</evidence>
<dbReference type="PANTHER" id="PTHR31001">
    <property type="entry name" value="UNCHARACTERIZED TRANSCRIPTIONAL REGULATORY PROTEIN"/>
    <property type="match status" value="1"/>
</dbReference>
<dbReference type="Gene3D" id="4.10.240.10">
    <property type="entry name" value="Zn(2)-C6 fungal-type DNA-binding domain"/>
    <property type="match status" value="1"/>
</dbReference>
<dbReference type="InterPro" id="IPR036864">
    <property type="entry name" value="Zn2-C6_fun-type_DNA-bd_sf"/>
</dbReference>
<dbReference type="Pfam" id="PF04082">
    <property type="entry name" value="Fungal_trans"/>
    <property type="match status" value="1"/>
</dbReference>
<dbReference type="STRING" id="92696.A0A4R0RLY5"/>
<dbReference type="PROSITE" id="PS50048">
    <property type="entry name" value="ZN2_CY6_FUNGAL_2"/>
    <property type="match status" value="1"/>
</dbReference>
<dbReference type="OrthoDB" id="424974at2759"/>
<dbReference type="InterPro" id="IPR007219">
    <property type="entry name" value="XnlR_reg_dom"/>
</dbReference>
<evidence type="ECO:0000259" key="5">
    <source>
        <dbReference type="PROSITE" id="PS50048"/>
    </source>
</evidence>